<feature type="signal peptide" evidence="1">
    <location>
        <begin position="1"/>
        <end position="25"/>
    </location>
</feature>
<reference evidence="2 3" key="1">
    <citation type="submission" date="2024-09" db="EMBL/GenBank/DDBJ databases">
        <authorList>
            <person name="Sun Q."/>
            <person name="Mori K."/>
        </authorList>
    </citation>
    <scope>NUCLEOTIDE SEQUENCE [LARGE SCALE GENOMIC DNA]</scope>
    <source>
        <strain evidence="2 3">NCAIM B.02336</strain>
    </source>
</reference>
<dbReference type="RefSeq" id="WP_377481448.1">
    <property type="nucleotide sequence ID" value="NZ_JBHLTN010000014.1"/>
</dbReference>
<proteinExistence type="predicted"/>
<evidence type="ECO:0000313" key="3">
    <source>
        <dbReference type="Proteomes" id="UP001589834"/>
    </source>
</evidence>
<feature type="chain" id="PRO_5046201537" description="Cell surface protein" evidence="1">
    <location>
        <begin position="26"/>
        <end position="548"/>
    </location>
</feature>
<accession>A0ABV6PR30</accession>
<evidence type="ECO:0000256" key="1">
    <source>
        <dbReference type="SAM" id="SignalP"/>
    </source>
</evidence>
<dbReference type="EMBL" id="JBHLTN010000014">
    <property type="protein sequence ID" value="MFC0592291.1"/>
    <property type="molecule type" value="Genomic_DNA"/>
</dbReference>
<comment type="caution">
    <text evidence="2">The sequence shown here is derived from an EMBL/GenBank/DDBJ whole genome shotgun (WGS) entry which is preliminary data.</text>
</comment>
<keyword evidence="3" id="KW-1185">Reference proteome</keyword>
<name>A0ABV6PR30_9BURK</name>
<evidence type="ECO:0000313" key="2">
    <source>
        <dbReference type="EMBL" id="MFC0592291.1"/>
    </source>
</evidence>
<organism evidence="2 3">
    <name type="scientific">Ottowia pentelensis</name>
    <dbReference type="NCBI Taxonomy" id="511108"/>
    <lineage>
        <taxon>Bacteria</taxon>
        <taxon>Pseudomonadati</taxon>
        <taxon>Pseudomonadota</taxon>
        <taxon>Betaproteobacteria</taxon>
        <taxon>Burkholderiales</taxon>
        <taxon>Comamonadaceae</taxon>
        <taxon>Ottowia</taxon>
    </lineage>
</organism>
<protein>
    <recommendedName>
        <fullName evidence="4">Cell surface protein</fullName>
    </recommendedName>
</protein>
<keyword evidence="1" id="KW-0732">Signal</keyword>
<sequence>MKKSILALGAAVALGGLGFAGVAQAGYYFGAGTTPPTGVDVAYAPGSVGHYLFTPYYSVQNGNGTIINITNTDANNGKAVKVRFRGAANSDDVFDFTVLLSPGDVWTGDIRRDGDSAPYIITQDKSCTLPQIPASGAMPGLNVFNEQNLDPALSAAGKLNGMSEGYIEYFNMADIPPKLVSDGLAGTINDGVKAGGANGVYAAIKHKSGVPTCATASLSHLWDTSAWTAAQAEGAGLAAPTGGLMGGWGVFNRAELAVFSGNHTAVRVNTATNLNGSGHIAFSPQIDTPTGTSVNAWTADPLLRNDPTAGSLFNTAYKAPLWFDLPDMSTPLVPAYAGDPKLQASQLSWAITHQVVFNDYVADPTGAVPATTDWVISQPTRRYHSAVAYELTVGGVTAPAIVANDDMANPSTLILSGVGPLTLANNRYAGLFLKKLGADKGAQSCFNRSISTTDREEFQVAAGGPVASPGTAPQKDLACGEVFTLTMGTGSTSVLGATITNSTVATNGTQGWASLNTDFNSPVVGYSATSLKASTGNFGVTTPHRSND</sequence>
<dbReference type="Proteomes" id="UP001589834">
    <property type="component" value="Unassembled WGS sequence"/>
</dbReference>
<evidence type="ECO:0008006" key="4">
    <source>
        <dbReference type="Google" id="ProtNLM"/>
    </source>
</evidence>
<gene>
    <name evidence="2" type="ORF">ACFFGG_06960</name>
</gene>